<protein>
    <submittedName>
        <fullName evidence="1">Uncharacterized protein</fullName>
    </submittedName>
</protein>
<proteinExistence type="predicted"/>
<gene>
    <name evidence="1" type="ORF">MGAL_10B043928</name>
</gene>
<accession>A0A8B6BQG7</accession>
<comment type="caution">
    <text evidence="1">The sequence shown here is derived from an EMBL/GenBank/DDBJ whole genome shotgun (WGS) entry which is preliminary data.</text>
</comment>
<reference evidence="1" key="1">
    <citation type="submission" date="2018-11" db="EMBL/GenBank/DDBJ databases">
        <authorList>
            <person name="Alioto T."/>
            <person name="Alioto T."/>
        </authorList>
    </citation>
    <scope>NUCLEOTIDE SEQUENCE</scope>
</reference>
<evidence type="ECO:0000313" key="1">
    <source>
        <dbReference type="EMBL" id="VDH93557.1"/>
    </source>
</evidence>
<keyword evidence="2" id="KW-1185">Reference proteome</keyword>
<evidence type="ECO:0000313" key="2">
    <source>
        <dbReference type="Proteomes" id="UP000596742"/>
    </source>
</evidence>
<dbReference type="EMBL" id="UYJE01000470">
    <property type="protein sequence ID" value="VDH93557.1"/>
    <property type="molecule type" value="Genomic_DNA"/>
</dbReference>
<organism evidence="1 2">
    <name type="scientific">Mytilus galloprovincialis</name>
    <name type="common">Mediterranean mussel</name>
    <dbReference type="NCBI Taxonomy" id="29158"/>
    <lineage>
        <taxon>Eukaryota</taxon>
        <taxon>Metazoa</taxon>
        <taxon>Spiralia</taxon>
        <taxon>Lophotrochozoa</taxon>
        <taxon>Mollusca</taxon>
        <taxon>Bivalvia</taxon>
        <taxon>Autobranchia</taxon>
        <taxon>Pteriomorphia</taxon>
        <taxon>Mytilida</taxon>
        <taxon>Mytiloidea</taxon>
        <taxon>Mytilidae</taxon>
        <taxon>Mytilinae</taxon>
        <taxon>Mytilus</taxon>
    </lineage>
</organism>
<sequence length="246" mass="28281">MVVLFNILKNISGNIKSRQTSCRKYPCLNSILYLLWQSGDVEVNPGPANSTTYRKWLYEICSIVRKAISGDSPKKIWKKQPENWPPGEPYFNPQKSPIGNKVEDFLQILIQCCGDTSKLSHEIISEIDTWNSNRSRNNDKLLHMYRTRNCLKSIEQIDRSLKVLQSHLLPDNTLSVDVKPGIHGIQISVYFPTALNQQFITHRIYRSDATRKMASDLGKILHGKDPEGKKMEQDLDTKARWVAIRL</sequence>
<name>A0A8B6BQG7_MYTGA</name>
<dbReference type="AlphaFoldDB" id="A0A8B6BQG7"/>
<dbReference type="Proteomes" id="UP000596742">
    <property type="component" value="Unassembled WGS sequence"/>
</dbReference>